<protein>
    <submittedName>
        <fullName evidence="2">Uncharacterized protein</fullName>
    </submittedName>
</protein>
<evidence type="ECO:0000256" key="1">
    <source>
        <dbReference type="SAM" id="MobiDB-lite"/>
    </source>
</evidence>
<gene>
    <name evidence="2" type="ORF">NIES21_42890</name>
</gene>
<keyword evidence="3" id="KW-1185">Reference proteome</keyword>
<proteinExistence type="predicted"/>
<evidence type="ECO:0000313" key="2">
    <source>
        <dbReference type="EMBL" id="BAY18442.1"/>
    </source>
</evidence>
<sequence length="45" mass="5091">MLRLWLDSIKLSLTEFYIYQLRENVTEPTDGEGEEAESKGAGSRG</sequence>
<reference evidence="2 3" key="1">
    <citation type="submission" date="2017-06" db="EMBL/GenBank/DDBJ databases">
        <title>Genome sequencing of cyanobaciteial culture collection at National Institute for Environmental Studies (NIES).</title>
        <authorList>
            <person name="Hirose Y."/>
            <person name="Shimura Y."/>
            <person name="Fujisawa T."/>
            <person name="Nakamura Y."/>
            <person name="Kawachi M."/>
        </authorList>
    </citation>
    <scope>NUCLEOTIDE SEQUENCE [LARGE SCALE GENOMIC DNA]</scope>
    <source>
        <strain evidence="2 3">NIES-21</strain>
    </source>
</reference>
<name>A0A1Z4GLR7_9CYAN</name>
<dbReference type="EMBL" id="AP018174">
    <property type="protein sequence ID" value="BAY18442.1"/>
    <property type="molecule type" value="Genomic_DNA"/>
</dbReference>
<feature type="region of interest" description="Disordered" evidence="1">
    <location>
        <begin position="24"/>
        <end position="45"/>
    </location>
</feature>
<dbReference type="Proteomes" id="UP000218287">
    <property type="component" value="Chromosome"/>
</dbReference>
<evidence type="ECO:0000313" key="3">
    <source>
        <dbReference type="Proteomes" id="UP000218287"/>
    </source>
</evidence>
<dbReference type="AlphaFoldDB" id="A0A1Z4GLR7"/>
<organism evidence="2 3">
    <name type="scientific">Anabaenopsis circularis NIES-21</name>
    <dbReference type="NCBI Taxonomy" id="1085406"/>
    <lineage>
        <taxon>Bacteria</taxon>
        <taxon>Bacillati</taxon>
        <taxon>Cyanobacteriota</taxon>
        <taxon>Cyanophyceae</taxon>
        <taxon>Nostocales</taxon>
        <taxon>Nodulariaceae</taxon>
        <taxon>Anabaenopsis</taxon>
    </lineage>
</organism>
<accession>A0A1Z4GLR7</accession>